<organism evidence="3 4">
    <name type="scientific">Knoellia sinensis KCTC 19936</name>
    <dbReference type="NCBI Taxonomy" id="1385520"/>
    <lineage>
        <taxon>Bacteria</taxon>
        <taxon>Bacillati</taxon>
        <taxon>Actinomycetota</taxon>
        <taxon>Actinomycetes</taxon>
        <taxon>Micrococcales</taxon>
        <taxon>Intrasporangiaceae</taxon>
        <taxon>Knoellia</taxon>
    </lineage>
</organism>
<dbReference type="Proteomes" id="UP000030002">
    <property type="component" value="Unassembled WGS sequence"/>
</dbReference>
<dbReference type="InterPro" id="IPR021454">
    <property type="entry name" value="DUF3105"/>
</dbReference>
<gene>
    <name evidence="3" type="ORF">N802_09425</name>
</gene>
<feature type="transmembrane region" description="Helical" evidence="2">
    <location>
        <begin position="35"/>
        <end position="60"/>
    </location>
</feature>
<dbReference type="EMBL" id="AVPJ01000020">
    <property type="protein sequence ID" value="KGN30310.1"/>
    <property type="molecule type" value="Genomic_DNA"/>
</dbReference>
<evidence type="ECO:0000313" key="4">
    <source>
        <dbReference type="Proteomes" id="UP000030002"/>
    </source>
</evidence>
<evidence type="ECO:0008006" key="5">
    <source>
        <dbReference type="Google" id="ProtNLM"/>
    </source>
</evidence>
<accession>A0A0A0IYL9</accession>
<dbReference type="eggNOG" id="COG3415">
    <property type="taxonomic scope" value="Bacteria"/>
</dbReference>
<evidence type="ECO:0000313" key="3">
    <source>
        <dbReference type="EMBL" id="KGN30310.1"/>
    </source>
</evidence>
<feature type="compositionally biased region" description="Polar residues" evidence="1">
    <location>
        <begin position="204"/>
        <end position="218"/>
    </location>
</feature>
<sequence>MAPSGSGSKKARASQRNASDRVAQMRKEQQKKDRARLLAIWGAAAVAIALIVGSVAFAVIRDRANTPSLDAVKSTPYEGGTHTQEPVTYKENPPVGGEHNPVWLNCGVYDSPVPKENAVHSLEHGAVWVTYQPDLPEADVEKLKDVLPDTYVVLSPYEGLPTPVVASTWGHQIQLTGADDPRLEEFVDEYIQGPDTPEPGALCTNGTDGTDQNATPQLPASPAATPSGSATPAAPSASPSPSAS</sequence>
<keyword evidence="4" id="KW-1185">Reference proteome</keyword>
<keyword evidence="2" id="KW-0812">Transmembrane</keyword>
<comment type="caution">
    <text evidence="3">The sequence shown here is derived from an EMBL/GenBank/DDBJ whole genome shotgun (WGS) entry which is preliminary data.</text>
</comment>
<name>A0A0A0IYL9_9MICO</name>
<proteinExistence type="predicted"/>
<protein>
    <recommendedName>
        <fullName evidence="5">DUF3105 domain-containing protein</fullName>
    </recommendedName>
</protein>
<feature type="region of interest" description="Disordered" evidence="1">
    <location>
        <begin position="1"/>
        <end position="29"/>
    </location>
</feature>
<feature type="region of interest" description="Disordered" evidence="1">
    <location>
        <begin position="71"/>
        <end position="94"/>
    </location>
</feature>
<evidence type="ECO:0000256" key="2">
    <source>
        <dbReference type="SAM" id="Phobius"/>
    </source>
</evidence>
<evidence type="ECO:0000256" key="1">
    <source>
        <dbReference type="SAM" id="MobiDB-lite"/>
    </source>
</evidence>
<dbReference type="STRING" id="1385520.N802_09425"/>
<dbReference type="RefSeq" id="WP_035918898.1">
    <property type="nucleotide sequence ID" value="NZ_AVPJ01000020.1"/>
</dbReference>
<dbReference type="AlphaFoldDB" id="A0A0A0IYL9"/>
<feature type="region of interest" description="Disordered" evidence="1">
    <location>
        <begin position="191"/>
        <end position="244"/>
    </location>
</feature>
<keyword evidence="2" id="KW-1133">Transmembrane helix</keyword>
<dbReference type="Pfam" id="PF11303">
    <property type="entry name" value="DUF3105"/>
    <property type="match status" value="1"/>
</dbReference>
<reference evidence="3 4" key="1">
    <citation type="submission" date="2013-08" db="EMBL/GenBank/DDBJ databases">
        <title>The genome sequence of Knoellia sinensis.</title>
        <authorList>
            <person name="Zhu W."/>
            <person name="Wang G."/>
        </authorList>
    </citation>
    <scope>NUCLEOTIDE SEQUENCE [LARGE SCALE GENOMIC DNA]</scope>
    <source>
        <strain evidence="3 4">KCTC 19936</strain>
    </source>
</reference>
<keyword evidence="2" id="KW-0472">Membrane</keyword>
<feature type="compositionally biased region" description="Low complexity" evidence="1">
    <location>
        <begin position="220"/>
        <end position="244"/>
    </location>
</feature>